<dbReference type="InterPro" id="IPR050856">
    <property type="entry name" value="Biotin_carboxylase_complex"/>
</dbReference>
<evidence type="ECO:0000313" key="9">
    <source>
        <dbReference type="Proteomes" id="UP000662747"/>
    </source>
</evidence>
<evidence type="ECO:0000256" key="4">
    <source>
        <dbReference type="ARBA" id="ARBA00023267"/>
    </source>
</evidence>
<dbReference type="Proteomes" id="UP000662747">
    <property type="component" value="Chromosome"/>
</dbReference>
<dbReference type="Pfam" id="PF00289">
    <property type="entry name" value="Biotin_carb_N"/>
    <property type="match status" value="1"/>
</dbReference>
<evidence type="ECO:0000256" key="5">
    <source>
        <dbReference type="PROSITE-ProRule" id="PRU00409"/>
    </source>
</evidence>
<evidence type="ECO:0000256" key="2">
    <source>
        <dbReference type="ARBA" id="ARBA00022741"/>
    </source>
</evidence>
<dbReference type="InterPro" id="IPR011761">
    <property type="entry name" value="ATP-grasp"/>
</dbReference>
<sequence>MFQKLLIANRGEIARRIGVVARGMGLKTVAVYSDADADLPFVKEADEAVRIGPAAAKDSYLNIAAILDAAKQTGAQAVHPGYGFLSENGEFAQVCADAGLTFVGPPPAAMARMKDKSQARKLVAAAGVPVVPGSDGVVPDVAGALAAAERIGYPVLCKAASGGGGIGMAVAKDPAELEKVFRQCTDRAKAAFGKEGVYLERYFPAPRHIEVQILGDQHGHLIHGLERECSIQRRHQKVVEEAPSVLFADGKNAALAQTLFTAAVTAAKTFGYANAGTVEFLYSDGQVYFIEMNARLQVEHPVTELTTGLDLIGWQLRIAAGERLTVKQEDVKRRGAALEFRIYAEDPVKFFPSPGPLKVFQPPTGEGVRLDSGYGEGNAVTPNYDPMIAKLIISGDTRAQAIERSVEALKNFRIEGIKTNIPLHLRIVQDAAFRAGELDTHFLEHHAKPA</sequence>
<evidence type="ECO:0000256" key="3">
    <source>
        <dbReference type="ARBA" id="ARBA00022840"/>
    </source>
</evidence>
<dbReference type="PROSITE" id="PS00867">
    <property type="entry name" value="CPSASE_2"/>
    <property type="match status" value="1"/>
</dbReference>
<proteinExistence type="predicted"/>
<evidence type="ECO:0000256" key="1">
    <source>
        <dbReference type="ARBA" id="ARBA00022598"/>
    </source>
</evidence>
<dbReference type="SUPFAM" id="SSF52440">
    <property type="entry name" value="PreATP-grasp domain"/>
    <property type="match status" value="1"/>
</dbReference>
<dbReference type="SUPFAM" id="SSF51246">
    <property type="entry name" value="Rudiment single hybrid motif"/>
    <property type="match status" value="1"/>
</dbReference>
<dbReference type="PANTHER" id="PTHR18866:SF33">
    <property type="entry name" value="METHYLCROTONOYL-COA CARBOXYLASE SUBUNIT ALPHA, MITOCHONDRIAL-RELATED"/>
    <property type="match status" value="1"/>
</dbReference>
<keyword evidence="3 5" id="KW-0067">ATP-binding</keyword>
<dbReference type="RefSeq" id="WP_206725622.1">
    <property type="nucleotide sequence ID" value="NZ_CP071090.1"/>
</dbReference>
<dbReference type="SMART" id="SM00878">
    <property type="entry name" value="Biotin_carb_C"/>
    <property type="match status" value="1"/>
</dbReference>
<keyword evidence="9" id="KW-1185">Reference proteome</keyword>
<dbReference type="Pfam" id="PF02786">
    <property type="entry name" value="CPSase_L_D2"/>
    <property type="match status" value="1"/>
</dbReference>
<dbReference type="EMBL" id="CP071090">
    <property type="protein sequence ID" value="QSQ24054.1"/>
    <property type="molecule type" value="Genomic_DNA"/>
</dbReference>
<dbReference type="InterPro" id="IPR011054">
    <property type="entry name" value="Rudment_hybrid_motif"/>
</dbReference>
<dbReference type="PANTHER" id="PTHR18866">
    <property type="entry name" value="CARBOXYLASE:PYRUVATE/ACETYL-COA/PROPIONYL-COA CARBOXYLASE"/>
    <property type="match status" value="1"/>
</dbReference>
<evidence type="ECO:0000259" key="7">
    <source>
        <dbReference type="PROSITE" id="PS50979"/>
    </source>
</evidence>
<keyword evidence="2 5" id="KW-0547">Nucleotide-binding</keyword>
<dbReference type="InterPro" id="IPR016185">
    <property type="entry name" value="PreATP-grasp_dom_sf"/>
</dbReference>
<dbReference type="PROSITE" id="PS50975">
    <property type="entry name" value="ATP_GRASP"/>
    <property type="match status" value="1"/>
</dbReference>
<feature type="domain" description="Biotin carboxylation" evidence="7">
    <location>
        <begin position="1"/>
        <end position="448"/>
    </location>
</feature>
<feature type="domain" description="ATP-grasp" evidence="6">
    <location>
        <begin position="120"/>
        <end position="320"/>
    </location>
</feature>
<reference evidence="8 9" key="1">
    <citation type="submission" date="2021-02" db="EMBL/GenBank/DDBJ databases">
        <title>De Novo genome assembly of isolated myxobacteria.</title>
        <authorList>
            <person name="Stevens D.C."/>
        </authorList>
    </citation>
    <scope>NUCLEOTIDE SEQUENCE [LARGE SCALE GENOMIC DNA]</scope>
    <source>
        <strain evidence="9">SCPEA02</strain>
    </source>
</reference>
<keyword evidence="1" id="KW-0436">Ligase</keyword>
<dbReference type="InterPro" id="IPR011764">
    <property type="entry name" value="Biotin_carboxylation_dom"/>
</dbReference>
<dbReference type="Gene3D" id="3.30.470.20">
    <property type="entry name" value="ATP-grasp fold, B domain"/>
    <property type="match status" value="1"/>
</dbReference>
<dbReference type="NCBIfam" id="NF006367">
    <property type="entry name" value="PRK08591.1"/>
    <property type="match status" value="1"/>
</dbReference>
<dbReference type="PROSITE" id="PS50979">
    <property type="entry name" value="BC"/>
    <property type="match status" value="1"/>
</dbReference>
<dbReference type="InterPro" id="IPR005479">
    <property type="entry name" value="CPAse_ATP-bd"/>
</dbReference>
<gene>
    <name evidence="8" type="ORF">JY651_03485</name>
</gene>
<keyword evidence="4" id="KW-0092">Biotin</keyword>
<evidence type="ECO:0000259" key="6">
    <source>
        <dbReference type="PROSITE" id="PS50975"/>
    </source>
</evidence>
<evidence type="ECO:0000313" key="8">
    <source>
        <dbReference type="EMBL" id="QSQ24054.1"/>
    </source>
</evidence>
<dbReference type="SUPFAM" id="SSF56059">
    <property type="entry name" value="Glutathione synthetase ATP-binding domain-like"/>
    <property type="match status" value="1"/>
</dbReference>
<dbReference type="Pfam" id="PF02785">
    <property type="entry name" value="Biotin_carb_C"/>
    <property type="match status" value="1"/>
</dbReference>
<accession>A0ABX7P0E6</accession>
<dbReference type="InterPro" id="IPR005481">
    <property type="entry name" value="BC-like_N"/>
</dbReference>
<protein>
    <submittedName>
        <fullName evidence="8">Acetyl-CoA carboxylase biotin carboxylase subunit</fullName>
    </submittedName>
</protein>
<name>A0ABX7P0E6_9BACT</name>
<organism evidence="8 9">
    <name type="scientific">Pyxidicoccus parkwayensis</name>
    <dbReference type="NCBI Taxonomy" id="2813578"/>
    <lineage>
        <taxon>Bacteria</taxon>
        <taxon>Pseudomonadati</taxon>
        <taxon>Myxococcota</taxon>
        <taxon>Myxococcia</taxon>
        <taxon>Myxococcales</taxon>
        <taxon>Cystobacterineae</taxon>
        <taxon>Myxococcaceae</taxon>
        <taxon>Pyxidicoccus</taxon>
    </lineage>
</organism>
<dbReference type="InterPro" id="IPR005482">
    <property type="entry name" value="Biotin_COase_C"/>
</dbReference>